<name>A0ABP1Q4G7_9HEXA</name>
<evidence type="ECO:0000313" key="2">
    <source>
        <dbReference type="Proteomes" id="UP001642540"/>
    </source>
</evidence>
<evidence type="ECO:0008006" key="3">
    <source>
        <dbReference type="Google" id="ProtNLM"/>
    </source>
</evidence>
<accession>A0ABP1Q4G7</accession>
<reference evidence="1 2" key="1">
    <citation type="submission" date="2024-08" db="EMBL/GenBank/DDBJ databases">
        <authorList>
            <person name="Cucini C."/>
            <person name="Frati F."/>
        </authorList>
    </citation>
    <scope>NUCLEOTIDE SEQUENCE [LARGE SCALE GENOMIC DNA]</scope>
</reference>
<dbReference type="Proteomes" id="UP001642540">
    <property type="component" value="Unassembled WGS sequence"/>
</dbReference>
<protein>
    <recommendedName>
        <fullName evidence="3">MATH domain-containing protein</fullName>
    </recommendedName>
</protein>
<sequence>MEMLKVKPGSLVSPEVLRTKPLYSRKVFFWEIQSIESVMADGVQRAMVCDFEVGETTYTAARTKWRLHLDVGNDEPALVVQKLLPTNKPVFYRLSVQVMKSTEEETDIVGYPNTKLFYEASDFTLTSTRDTRKFELHRQLAYGCSYTTWFQHAVVNDSLLLKIDFETCESTLK</sequence>
<dbReference type="EMBL" id="CAXLJM020000023">
    <property type="protein sequence ID" value="CAL8088951.1"/>
    <property type="molecule type" value="Genomic_DNA"/>
</dbReference>
<keyword evidence="2" id="KW-1185">Reference proteome</keyword>
<gene>
    <name evidence="1" type="ORF">ODALV1_LOCUS7215</name>
</gene>
<organism evidence="1 2">
    <name type="scientific">Orchesella dallaii</name>
    <dbReference type="NCBI Taxonomy" id="48710"/>
    <lineage>
        <taxon>Eukaryota</taxon>
        <taxon>Metazoa</taxon>
        <taxon>Ecdysozoa</taxon>
        <taxon>Arthropoda</taxon>
        <taxon>Hexapoda</taxon>
        <taxon>Collembola</taxon>
        <taxon>Entomobryomorpha</taxon>
        <taxon>Entomobryoidea</taxon>
        <taxon>Orchesellidae</taxon>
        <taxon>Orchesellinae</taxon>
        <taxon>Orchesella</taxon>
    </lineage>
</organism>
<proteinExistence type="predicted"/>
<evidence type="ECO:0000313" key="1">
    <source>
        <dbReference type="EMBL" id="CAL8088951.1"/>
    </source>
</evidence>
<comment type="caution">
    <text evidence="1">The sequence shown here is derived from an EMBL/GenBank/DDBJ whole genome shotgun (WGS) entry which is preliminary data.</text>
</comment>